<dbReference type="InterPro" id="IPR004467">
    <property type="entry name" value="Or_phspho_trans_dom"/>
</dbReference>
<sequence length="230" mass="24845">MVDTNIELESYQQKLIEISLASGALKFGEFELKSGRISPYFFLATELNTGKTLNILATAYATYISSALTTGAIPPFDVIFGPAYKGIPLAASVALLLHRDYGINVGWAYDRKEAKSHGEGGILVGASVRDNRVLVLDDVITAGTAIGIALGNIENAGGKIVGVIICLDREEIGGGENAVGTRTVDQVASKIGGPVKALLRMRDLMTWLSFEGREEDLEKMKLYWERYGAR</sequence>
<accession>A0AAV5A4Q1</accession>
<dbReference type="Gene3D" id="3.40.50.2020">
    <property type="match status" value="1"/>
</dbReference>
<evidence type="ECO:0000256" key="5">
    <source>
        <dbReference type="ARBA" id="ARBA00011971"/>
    </source>
</evidence>
<proteinExistence type="inferred from homology"/>
<dbReference type="CDD" id="cd06223">
    <property type="entry name" value="PRTases_typeI"/>
    <property type="match status" value="1"/>
</dbReference>
<dbReference type="GO" id="GO:0046132">
    <property type="term" value="P:pyrimidine ribonucleoside biosynthetic process"/>
    <property type="evidence" value="ECO:0007669"/>
    <property type="project" value="TreeGrafter"/>
</dbReference>
<dbReference type="GO" id="GO:0005737">
    <property type="term" value="C:cytoplasm"/>
    <property type="evidence" value="ECO:0007669"/>
    <property type="project" value="TreeGrafter"/>
</dbReference>
<keyword evidence="8" id="KW-0665">Pyrimidine biosynthesis</keyword>
<comment type="pathway">
    <text evidence="2">Pyrimidine metabolism; UMP biosynthesis via de novo pathway; UMP from orotate: step 1/2.</text>
</comment>
<gene>
    <name evidence="10" type="ORF">Clacol_002666</name>
</gene>
<dbReference type="Pfam" id="PF00156">
    <property type="entry name" value="Pribosyltran"/>
    <property type="match status" value="1"/>
</dbReference>
<comment type="similarity">
    <text evidence="3">Belongs to the purine/pyrimidine phosphoribosyltransferase family. PyrE subfamily.</text>
</comment>
<dbReference type="PANTHER" id="PTHR46683">
    <property type="entry name" value="OROTATE PHOSPHORIBOSYLTRANSFERASE 1-RELATED"/>
    <property type="match status" value="1"/>
</dbReference>
<dbReference type="EMBL" id="BPWL01000003">
    <property type="protein sequence ID" value="GJJ08448.1"/>
    <property type="molecule type" value="Genomic_DNA"/>
</dbReference>
<dbReference type="HAMAP" id="MF_01208">
    <property type="entry name" value="PyrE"/>
    <property type="match status" value="1"/>
</dbReference>
<reference evidence="10" key="1">
    <citation type="submission" date="2021-10" db="EMBL/GenBank/DDBJ databases">
        <title>De novo Genome Assembly of Clathrus columnatus (Basidiomycota, Fungi) Using Illumina and Nanopore Sequence Data.</title>
        <authorList>
            <person name="Ogiso-Tanaka E."/>
            <person name="Itagaki H."/>
            <person name="Hosoya T."/>
            <person name="Hosaka K."/>
        </authorList>
    </citation>
    <scope>NUCLEOTIDE SEQUENCE</scope>
    <source>
        <strain evidence="10">MO-923</strain>
    </source>
</reference>
<name>A0AAV5A4Q1_9AGAM</name>
<keyword evidence="7" id="KW-0808">Transferase</keyword>
<organism evidence="10 11">
    <name type="scientific">Clathrus columnatus</name>
    <dbReference type="NCBI Taxonomy" id="1419009"/>
    <lineage>
        <taxon>Eukaryota</taxon>
        <taxon>Fungi</taxon>
        <taxon>Dikarya</taxon>
        <taxon>Basidiomycota</taxon>
        <taxon>Agaricomycotina</taxon>
        <taxon>Agaricomycetes</taxon>
        <taxon>Phallomycetidae</taxon>
        <taxon>Phallales</taxon>
        <taxon>Clathraceae</taxon>
        <taxon>Clathrus</taxon>
    </lineage>
</organism>
<evidence type="ECO:0000313" key="10">
    <source>
        <dbReference type="EMBL" id="GJJ08448.1"/>
    </source>
</evidence>
<evidence type="ECO:0000256" key="6">
    <source>
        <dbReference type="ARBA" id="ARBA00022676"/>
    </source>
</evidence>
<evidence type="ECO:0000256" key="3">
    <source>
        <dbReference type="ARBA" id="ARBA00006340"/>
    </source>
</evidence>
<evidence type="ECO:0000313" key="11">
    <source>
        <dbReference type="Proteomes" id="UP001050691"/>
    </source>
</evidence>
<dbReference type="InterPro" id="IPR023031">
    <property type="entry name" value="OPRT"/>
</dbReference>
<keyword evidence="11" id="KW-1185">Reference proteome</keyword>
<dbReference type="GO" id="GO:0006207">
    <property type="term" value="P:'de novo' pyrimidine nucleobase biosynthetic process"/>
    <property type="evidence" value="ECO:0007669"/>
    <property type="project" value="TreeGrafter"/>
</dbReference>
<dbReference type="Proteomes" id="UP001050691">
    <property type="component" value="Unassembled WGS sequence"/>
</dbReference>
<comment type="subunit">
    <text evidence="4">Homodimer.</text>
</comment>
<dbReference type="GO" id="GO:0004588">
    <property type="term" value="F:orotate phosphoribosyltransferase activity"/>
    <property type="evidence" value="ECO:0007669"/>
    <property type="project" value="UniProtKB-EC"/>
</dbReference>
<dbReference type="InterPro" id="IPR029057">
    <property type="entry name" value="PRTase-like"/>
</dbReference>
<dbReference type="NCBIfam" id="TIGR00336">
    <property type="entry name" value="pyrE"/>
    <property type="match status" value="1"/>
</dbReference>
<evidence type="ECO:0000259" key="9">
    <source>
        <dbReference type="Pfam" id="PF00156"/>
    </source>
</evidence>
<dbReference type="GO" id="GO:0006221">
    <property type="term" value="P:pyrimidine nucleotide biosynthetic process"/>
    <property type="evidence" value="ECO:0007669"/>
    <property type="project" value="UniProtKB-KW"/>
</dbReference>
<keyword evidence="6" id="KW-0328">Glycosyltransferase</keyword>
<protein>
    <recommendedName>
        <fullName evidence="5">orotate phosphoribosyltransferase</fullName>
        <ecNumber evidence="5">2.4.2.10</ecNumber>
    </recommendedName>
</protein>
<evidence type="ECO:0000256" key="8">
    <source>
        <dbReference type="ARBA" id="ARBA00022975"/>
    </source>
</evidence>
<evidence type="ECO:0000256" key="2">
    <source>
        <dbReference type="ARBA" id="ARBA00004889"/>
    </source>
</evidence>
<dbReference type="EC" id="2.4.2.10" evidence="5"/>
<evidence type="ECO:0000256" key="7">
    <source>
        <dbReference type="ARBA" id="ARBA00022679"/>
    </source>
</evidence>
<dbReference type="SUPFAM" id="SSF53271">
    <property type="entry name" value="PRTase-like"/>
    <property type="match status" value="1"/>
</dbReference>
<evidence type="ECO:0000256" key="4">
    <source>
        <dbReference type="ARBA" id="ARBA00011738"/>
    </source>
</evidence>
<dbReference type="PANTHER" id="PTHR46683:SF1">
    <property type="entry name" value="OROTATE PHOSPHORIBOSYLTRANSFERASE 1-RELATED"/>
    <property type="match status" value="1"/>
</dbReference>
<comment type="caution">
    <text evidence="10">The sequence shown here is derived from an EMBL/GenBank/DDBJ whole genome shotgun (WGS) entry which is preliminary data.</text>
</comment>
<evidence type="ECO:0000256" key="1">
    <source>
        <dbReference type="ARBA" id="ARBA00003769"/>
    </source>
</evidence>
<dbReference type="InterPro" id="IPR000836">
    <property type="entry name" value="PRTase_dom"/>
</dbReference>
<comment type="function">
    <text evidence="1">Catalyzes the transfer of a ribosyl phosphate group from 5-phosphoribose 1-diphosphate to orotate, leading to the formation of orotidine monophosphate (OMP).</text>
</comment>
<dbReference type="AlphaFoldDB" id="A0AAV5A4Q1"/>
<feature type="domain" description="Phosphoribosyltransferase" evidence="9">
    <location>
        <begin position="77"/>
        <end position="170"/>
    </location>
</feature>